<dbReference type="CDD" id="cd00845">
    <property type="entry name" value="MPP_UshA_N_like"/>
    <property type="match status" value="1"/>
</dbReference>
<proteinExistence type="inferred from homology"/>
<dbReference type="InterPro" id="IPR001119">
    <property type="entry name" value="SLH_dom"/>
</dbReference>
<dbReference type="Proteomes" id="UP001292084">
    <property type="component" value="Unassembled WGS sequence"/>
</dbReference>
<dbReference type="InterPro" id="IPR006179">
    <property type="entry name" value="5_nucleotidase/apyrase"/>
</dbReference>
<dbReference type="InterPro" id="IPR004843">
    <property type="entry name" value="Calcineurin-like_PHP"/>
</dbReference>
<dbReference type="SUPFAM" id="SSF55816">
    <property type="entry name" value="5'-nucleotidase (syn. UDP-sugar hydrolase), C-terminal domain"/>
    <property type="match status" value="1"/>
</dbReference>
<evidence type="ECO:0000256" key="1">
    <source>
        <dbReference type="ARBA" id="ARBA00022729"/>
    </source>
</evidence>
<keyword evidence="1 2" id="KW-0732">Signal</keyword>
<dbReference type="Gene3D" id="3.60.21.10">
    <property type="match status" value="1"/>
</dbReference>
<dbReference type="InterPro" id="IPR006146">
    <property type="entry name" value="5'-Nucleotdase_CS"/>
</dbReference>
<evidence type="ECO:0000313" key="5">
    <source>
        <dbReference type="Proteomes" id="UP001292084"/>
    </source>
</evidence>
<feature type="chain" id="PRO_5045013882" evidence="2">
    <location>
        <begin position="24"/>
        <end position="640"/>
    </location>
</feature>
<dbReference type="SUPFAM" id="SSF56300">
    <property type="entry name" value="Metallo-dependent phosphatases"/>
    <property type="match status" value="1"/>
</dbReference>
<dbReference type="InterPro" id="IPR036907">
    <property type="entry name" value="5'-Nucleotdase_C_sf"/>
</dbReference>
<keyword evidence="5" id="KW-1185">Reference proteome</keyword>
<dbReference type="EMBL" id="JAXQNN010000001">
    <property type="protein sequence ID" value="MDZ5711411.1"/>
    <property type="molecule type" value="Genomic_DNA"/>
</dbReference>
<dbReference type="Pfam" id="PF02872">
    <property type="entry name" value="5_nucleotid_C"/>
    <property type="match status" value="1"/>
</dbReference>
<dbReference type="InterPro" id="IPR008334">
    <property type="entry name" value="5'-Nucleotdase_C"/>
</dbReference>
<sequence>MQTQKNKILITALAAGLTFSTYAGTADAKKSVKAPVTTETFIVELVGELGIDLQGSTDLFQGVSGDAAAYFEAAVRTGILTEEDVAEVNAGNKISREQAYTYLVRSLNLKDTYSDDSFKNFKDYRSISDEAEPYVAAAAELGLIDKSDKTFKPNKPLTSEDIDEMFDLMDENITVMPIVHTNDMHGRITFDEDEGHMGLAKVSTLVNEVRAENPDAMLFDLGDTLHGTALVNNFDGVPALEALTEMSYDAMVPGNHDFNFGHEYLEEVAGNAAFPIVSANILEDGENFLDDYTVIERGGQTFGVVGVTATDTAEKTSPKNIEGIEFQDEVSRTQDIVDEIEDEVDHIILLSHSGLDTDINIANEVEGVDLIIGGHSHDTIETPVKYEHAYVTQAYEYTKAAGHTNLLFSGDELIGVNGFLYRDSADKVEDPQIADIFAPYQDILDELLNEVVGSTPVALDGARENVRTQETNLGNLITDAMRSTLGTDIAITNGGGIRASIDAGEVTRGEVEEVLPFINTLVQMNVTGEQLLAALEHSVRMAPEQNGGFLHISGFSFKYDASAPAGSRVTEVLVGGEPLDTEKVYTVATNDFTAAGGDGYTMFSADDVVFDSGELLSAVLTEALASGQPIPGVEGRIVSE</sequence>
<protein>
    <submittedName>
        <fullName evidence="4">5'-nucleotidase C-terminal domain-containing protein</fullName>
    </submittedName>
</protein>
<dbReference type="PROSITE" id="PS00785">
    <property type="entry name" value="5_NUCLEOTIDASE_1"/>
    <property type="match status" value="1"/>
</dbReference>
<keyword evidence="2" id="KW-0547">Nucleotide-binding</keyword>
<feature type="domain" description="SLH" evidence="3">
    <location>
        <begin position="118"/>
        <end position="180"/>
    </location>
</feature>
<dbReference type="PROSITE" id="PS51272">
    <property type="entry name" value="SLH"/>
    <property type="match status" value="1"/>
</dbReference>
<dbReference type="PRINTS" id="PR01607">
    <property type="entry name" value="APYRASEFAMLY"/>
</dbReference>
<comment type="similarity">
    <text evidence="2">Belongs to the 5'-nucleotidase family.</text>
</comment>
<dbReference type="PANTHER" id="PTHR11575">
    <property type="entry name" value="5'-NUCLEOTIDASE-RELATED"/>
    <property type="match status" value="1"/>
</dbReference>
<keyword evidence="2" id="KW-0378">Hydrolase</keyword>
<dbReference type="PANTHER" id="PTHR11575:SF24">
    <property type="entry name" value="5'-NUCLEOTIDASE"/>
    <property type="match status" value="1"/>
</dbReference>
<feature type="signal peptide" evidence="2">
    <location>
        <begin position="1"/>
        <end position="23"/>
    </location>
</feature>
<comment type="caution">
    <text evidence="4">The sequence shown here is derived from an EMBL/GenBank/DDBJ whole genome shotgun (WGS) entry which is preliminary data.</text>
</comment>
<reference evidence="4 5" key="1">
    <citation type="submission" date="2023-12" db="EMBL/GenBank/DDBJ databases">
        <title>Jeotgalibacillus haloalkaliphilus sp. nov., a novel salt-tolerant bacteria, isolated from the estuary of the Fenhe River into the Yellow River.</title>
        <authorList>
            <person name="Li Y."/>
        </authorList>
    </citation>
    <scope>NUCLEOTIDE SEQUENCE [LARGE SCALE GENOMIC DNA]</scope>
    <source>
        <strain evidence="4 5">HH7-29</strain>
    </source>
</reference>
<accession>A0ABU5KJJ0</accession>
<dbReference type="Pfam" id="PF00395">
    <property type="entry name" value="SLH"/>
    <property type="match status" value="1"/>
</dbReference>
<evidence type="ECO:0000259" key="3">
    <source>
        <dbReference type="PROSITE" id="PS51272"/>
    </source>
</evidence>
<evidence type="ECO:0000313" key="4">
    <source>
        <dbReference type="EMBL" id="MDZ5711411.1"/>
    </source>
</evidence>
<organism evidence="4 5">
    <name type="scientific">Jeotgalibacillus haloalkalitolerans</name>
    <dbReference type="NCBI Taxonomy" id="3104292"/>
    <lineage>
        <taxon>Bacteria</taxon>
        <taxon>Bacillati</taxon>
        <taxon>Bacillota</taxon>
        <taxon>Bacilli</taxon>
        <taxon>Bacillales</taxon>
        <taxon>Caryophanaceae</taxon>
        <taxon>Jeotgalibacillus</taxon>
    </lineage>
</organism>
<dbReference type="Pfam" id="PF00149">
    <property type="entry name" value="Metallophos"/>
    <property type="match status" value="1"/>
</dbReference>
<dbReference type="Gene3D" id="3.90.780.10">
    <property type="entry name" value="5'-Nucleotidase, C-terminal domain"/>
    <property type="match status" value="1"/>
</dbReference>
<dbReference type="RefSeq" id="WP_322420417.1">
    <property type="nucleotide sequence ID" value="NZ_JAXQNN010000001.1"/>
</dbReference>
<dbReference type="InterPro" id="IPR029052">
    <property type="entry name" value="Metallo-depent_PP-like"/>
</dbReference>
<evidence type="ECO:0000256" key="2">
    <source>
        <dbReference type="RuleBase" id="RU362119"/>
    </source>
</evidence>
<name>A0ABU5KJJ0_9BACL</name>
<gene>
    <name evidence="4" type="ORF">UFB30_04205</name>
</gene>